<dbReference type="GO" id="GO:0010468">
    <property type="term" value="P:regulation of gene expression"/>
    <property type="evidence" value="ECO:0007669"/>
    <property type="project" value="InterPro"/>
</dbReference>
<feature type="transmembrane region" description="Helical" evidence="1">
    <location>
        <begin position="217"/>
        <end position="234"/>
    </location>
</feature>
<feature type="transmembrane region" description="Helical" evidence="1">
    <location>
        <begin position="148"/>
        <end position="166"/>
    </location>
</feature>
<reference evidence="2 5" key="2">
    <citation type="submission" date="2023-11" db="EMBL/GenBank/DDBJ databases">
        <title>MicrobeMod: A computational toolkit for identifying prokaryotic methylation and restriction-modification with nanopore sequencing.</title>
        <authorList>
            <person name="Crits-Christoph A."/>
            <person name="Kang S.C."/>
            <person name="Lee H."/>
            <person name="Ostrov N."/>
        </authorList>
    </citation>
    <scope>NUCLEOTIDE SEQUENCE [LARGE SCALE GENOMIC DNA]</scope>
    <source>
        <strain evidence="2 5">ATCC 29145</strain>
    </source>
</reference>
<keyword evidence="3" id="KW-0614">Plasmid</keyword>
<dbReference type="Proteomes" id="UP001277471">
    <property type="component" value="Unassembled WGS sequence"/>
</dbReference>
<feature type="transmembrane region" description="Helical" evidence="1">
    <location>
        <begin position="326"/>
        <end position="349"/>
    </location>
</feature>
<feature type="transmembrane region" description="Helical" evidence="1">
    <location>
        <begin position="85"/>
        <end position="106"/>
    </location>
</feature>
<dbReference type="EMBL" id="JAWXYC010000005">
    <property type="protein sequence ID" value="MDX5955326.1"/>
    <property type="molecule type" value="Genomic_DNA"/>
</dbReference>
<reference evidence="3 4" key="1">
    <citation type="submission" date="2018-09" db="EMBL/GenBank/DDBJ databases">
        <title>Whole genome based analysis of evolution and adaptive divergence in Indian and Brazilian strains of Azospirillum brasilense.</title>
        <authorList>
            <person name="Singh C."/>
            <person name="Tripathi A.K."/>
        </authorList>
    </citation>
    <scope>NUCLEOTIDE SEQUENCE [LARGE SCALE GENOMIC DNA]</scope>
    <source>
        <strain evidence="3 4">MTCC4038</strain>
        <plasmid evidence="3 4">p2</plasmid>
    </source>
</reference>
<geneLocation type="plasmid" evidence="3 4">
    <name>p2</name>
</geneLocation>
<dbReference type="PANTHER" id="PTHR38457:SF1">
    <property type="entry name" value="REGULATOR ABRB-RELATED"/>
    <property type="match status" value="1"/>
</dbReference>
<sequence length="352" mass="36466">MMPLSNPLQWCLLVGATLLFTALFMVAGLPGATLLGPMAAAILLGVRGASIELPKRFSWLAQALTGGVVARSMDVTILHDVALHWFPMLMALSTMLAGAVLVGWLLERSGRFPGGTALWGTMPGAAPAMIAMAGDFGGDPRFVAVMQYLRVIVVVVLASLVCHFLLGSVPVPIGVPGAVPGAVPAPSASVASTLALVAVALAGGWAGTVTRLPAGPLLGPILLGGTLNMTGLVVLDSPSWLIAVAFTIIGWTTGLRFRRELLRDLVASVPLMLLSTFGLVAMSLGSAWLLVTLTGKDALTAYLATSPGGLDSVTVVALGSAADVPFILTLQTLRLFGTILMSVLLVRFLRRR</sequence>
<dbReference type="InterPro" id="IPR017516">
    <property type="entry name" value="AbrB_dup"/>
</dbReference>
<accession>A0A0P0FEC1</accession>
<dbReference type="GO" id="GO:0016020">
    <property type="term" value="C:membrane"/>
    <property type="evidence" value="ECO:0007669"/>
    <property type="project" value="InterPro"/>
</dbReference>
<dbReference type="Pfam" id="PF05145">
    <property type="entry name" value="AbrB"/>
    <property type="match status" value="1"/>
</dbReference>
<evidence type="ECO:0000256" key="1">
    <source>
        <dbReference type="SAM" id="Phobius"/>
    </source>
</evidence>
<dbReference type="AlphaFoldDB" id="A0A0P0FEC1"/>
<evidence type="ECO:0000313" key="2">
    <source>
        <dbReference type="EMBL" id="MDX5955326.1"/>
    </source>
</evidence>
<feature type="transmembrane region" description="Helical" evidence="1">
    <location>
        <begin position="269"/>
        <end position="291"/>
    </location>
</feature>
<keyword evidence="1" id="KW-1133">Transmembrane helix</keyword>
<dbReference type="PANTHER" id="PTHR38457">
    <property type="entry name" value="REGULATOR ABRB-RELATED"/>
    <property type="match status" value="1"/>
</dbReference>
<dbReference type="KEGG" id="abf:AMK58_24290"/>
<dbReference type="InterPro" id="IPR007820">
    <property type="entry name" value="AbrB_fam"/>
</dbReference>
<dbReference type="NCBIfam" id="TIGR03082">
    <property type="entry name" value="Gneg_AbrB_dup"/>
    <property type="match status" value="2"/>
</dbReference>
<evidence type="ECO:0000313" key="3">
    <source>
        <dbReference type="EMBL" id="QCO12037.1"/>
    </source>
</evidence>
<evidence type="ECO:0000313" key="5">
    <source>
        <dbReference type="Proteomes" id="UP001277471"/>
    </source>
</evidence>
<dbReference type="Proteomes" id="UP000298774">
    <property type="component" value="Plasmid p2"/>
</dbReference>
<dbReference type="RefSeq" id="WP_035680139.1">
    <property type="nucleotide sequence ID" value="NZ_CP012916.1"/>
</dbReference>
<keyword evidence="1" id="KW-0812">Transmembrane</keyword>
<keyword evidence="1" id="KW-0472">Membrane</keyword>
<dbReference type="PIRSF" id="PIRSF038991">
    <property type="entry name" value="Protein_AbrB"/>
    <property type="match status" value="1"/>
</dbReference>
<feature type="transmembrane region" description="Helical" evidence="1">
    <location>
        <begin position="186"/>
        <end position="205"/>
    </location>
</feature>
<evidence type="ECO:0000313" key="4">
    <source>
        <dbReference type="Proteomes" id="UP000298774"/>
    </source>
</evidence>
<feature type="transmembrane region" description="Helical" evidence="1">
    <location>
        <begin position="240"/>
        <end position="257"/>
    </location>
</feature>
<dbReference type="GeneID" id="56450887"/>
<gene>
    <name evidence="3" type="ORF">D3868_23605</name>
    <name evidence="2" type="ORF">SIM66_29590</name>
</gene>
<protein>
    <submittedName>
        <fullName evidence="3">AbrB family transcriptional regulator</fullName>
    </submittedName>
</protein>
<name>A0A0P0FEC1_AZOBR</name>
<organism evidence="3 4">
    <name type="scientific">Azospirillum brasilense</name>
    <dbReference type="NCBI Taxonomy" id="192"/>
    <lineage>
        <taxon>Bacteria</taxon>
        <taxon>Pseudomonadati</taxon>
        <taxon>Pseudomonadota</taxon>
        <taxon>Alphaproteobacteria</taxon>
        <taxon>Rhodospirillales</taxon>
        <taxon>Azospirillaceae</taxon>
        <taxon>Azospirillum</taxon>
    </lineage>
</organism>
<dbReference type="EMBL" id="CP032341">
    <property type="protein sequence ID" value="QCO12037.1"/>
    <property type="molecule type" value="Genomic_DNA"/>
</dbReference>
<proteinExistence type="predicted"/>
<keyword evidence="5" id="KW-1185">Reference proteome</keyword>